<feature type="short sequence motif" description="DGA/G" evidence="2">
    <location>
        <begin position="379"/>
        <end position="381"/>
    </location>
</feature>
<feature type="short sequence motif" description="GXSXG" evidence="2">
    <location>
        <begin position="65"/>
        <end position="69"/>
    </location>
</feature>
<keyword evidence="3" id="KW-0812">Transmembrane</keyword>
<keyword evidence="2" id="KW-0442">Lipid degradation</keyword>
<dbReference type="Proteomes" id="UP000006512">
    <property type="component" value="Unassembled WGS sequence"/>
</dbReference>
<dbReference type="eggNOG" id="COG1752">
    <property type="taxonomic scope" value="Bacteria"/>
</dbReference>
<feature type="active site" description="Proton acceptor" evidence="2">
    <location>
        <position position="379"/>
    </location>
</feature>
<dbReference type="OrthoDB" id="9770965at2"/>
<feature type="domain" description="PNPLA" evidence="4">
    <location>
        <begin position="35"/>
        <end position="392"/>
    </location>
</feature>
<keyword evidence="3" id="KW-0472">Membrane</keyword>
<name>F4QK67_9CAUL</name>
<protein>
    <submittedName>
        <fullName evidence="5">Patatin-like phospholipase family protein</fullName>
    </submittedName>
</protein>
<dbReference type="GO" id="GO:0016042">
    <property type="term" value="P:lipid catabolic process"/>
    <property type="evidence" value="ECO:0007669"/>
    <property type="project" value="UniProtKB-UniRule"/>
</dbReference>
<accession>F4QK67</accession>
<gene>
    <name evidence="5" type="ORF">ABI_16850</name>
</gene>
<keyword evidence="2" id="KW-0378">Hydrolase</keyword>
<dbReference type="Gene3D" id="3.40.1090.10">
    <property type="entry name" value="Cytosolic phospholipase A2 catalytic domain"/>
    <property type="match status" value="1"/>
</dbReference>
<dbReference type="HOGENOM" id="CLU_026844_0_0_5"/>
<dbReference type="GO" id="GO:0016787">
    <property type="term" value="F:hydrolase activity"/>
    <property type="evidence" value="ECO:0007669"/>
    <property type="project" value="UniProtKB-UniRule"/>
</dbReference>
<keyword evidence="3" id="KW-1133">Transmembrane helix</keyword>
<proteinExistence type="predicted"/>
<dbReference type="InterPro" id="IPR016035">
    <property type="entry name" value="Acyl_Trfase/lysoPLipase"/>
</dbReference>
<evidence type="ECO:0000313" key="5">
    <source>
        <dbReference type="EMBL" id="EGF93245.1"/>
    </source>
</evidence>
<organism evidence="5 6">
    <name type="scientific">Asticcacaulis biprosthecium C19</name>
    <dbReference type="NCBI Taxonomy" id="715226"/>
    <lineage>
        <taxon>Bacteria</taxon>
        <taxon>Pseudomonadati</taxon>
        <taxon>Pseudomonadota</taxon>
        <taxon>Alphaproteobacteria</taxon>
        <taxon>Caulobacterales</taxon>
        <taxon>Caulobacteraceae</taxon>
        <taxon>Asticcacaulis</taxon>
    </lineage>
</organism>
<dbReference type="InterPro" id="IPR002641">
    <property type="entry name" value="PNPLA_dom"/>
</dbReference>
<feature type="transmembrane region" description="Helical" evidence="3">
    <location>
        <begin position="140"/>
        <end position="160"/>
    </location>
</feature>
<dbReference type="RefSeq" id="WP_006272440.1">
    <property type="nucleotide sequence ID" value="NZ_GL883077.1"/>
</dbReference>
<dbReference type="AlphaFoldDB" id="F4QK67"/>
<dbReference type="PROSITE" id="PS51635">
    <property type="entry name" value="PNPLA"/>
    <property type="match status" value="1"/>
</dbReference>
<keyword evidence="1 2" id="KW-0443">Lipid metabolism</keyword>
<sequence length="606" mass="66597">MLEPNNATQLPKKETELPEFNAEQFELQAPPECDMIMKGGITSGIVYPYAILQIATKFRLRSLGGTSAGAIAAAFAAAAEYARQNGRPEGFIILKHYCDQLPEKLLSLFQPSESLKPAVDGIKAALRTGDFKLLVRRAGLNILIPAVLASVVCGLGSYLIRPDLYTTVLAVLLSGILAGAAGLGSWIKRTILTPLLIPVAKALKELPDANFGFCTGLTQPGNSSEGLTNWIHLALQHIAFGDPNYPTPLTFGDLRGQDPAGPQIDLKVVTTNLSMKRPHTLPKLGMLAGFRMDEWDKLFPASVMTYLSEGTEPWKELPSARLFPSEDKLPVLVAVRMSLSFPLLFTAVPLMAKDTELTSIATTLGAPPVEAFRKVHLSDGGISSNFPIHMFDAPLPTRPTFAFSLEDLTLDGAATRVALPQSARDGMGVQIKEIQGLADFARQILNAAKDWQDQLLSEITGQRERIVRIFLNKAEGGLNLNMSKSTSRQLMRLGYEAGCKFTDTVENGGFDFDEHKWRRLLVLYKHLDDNLEAIDRVWSADFKRWYPAYAPAVKTYRNVTLGDREAIAGNLARLLEVRKSERYATISRRDAKFPKKAGTLKVGPKY</sequence>
<feature type="active site" description="Nucleophile" evidence="2">
    <location>
        <position position="67"/>
    </location>
</feature>
<reference evidence="6" key="1">
    <citation type="submission" date="2011-03" db="EMBL/GenBank/DDBJ databases">
        <title>Draft genome sequence of Brevundimonas diminuta.</title>
        <authorList>
            <person name="Brown P.J.B."/>
            <person name="Buechlein A."/>
            <person name="Hemmerich C."/>
            <person name="Brun Y.V."/>
        </authorList>
    </citation>
    <scope>NUCLEOTIDE SEQUENCE [LARGE SCALE GENOMIC DNA]</scope>
    <source>
        <strain evidence="6">C19</strain>
    </source>
</reference>
<evidence type="ECO:0000256" key="3">
    <source>
        <dbReference type="SAM" id="Phobius"/>
    </source>
</evidence>
<keyword evidence="6" id="KW-1185">Reference proteome</keyword>
<dbReference type="EMBL" id="GL883077">
    <property type="protein sequence ID" value="EGF93245.1"/>
    <property type="molecule type" value="Genomic_DNA"/>
</dbReference>
<evidence type="ECO:0000313" key="6">
    <source>
        <dbReference type="Proteomes" id="UP000006512"/>
    </source>
</evidence>
<dbReference type="SUPFAM" id="SSF52151">
    <property type="entry name" value="FabD/lysophospholipase-like"/>
    <property type="match status" value="1"/>
</dbReference>
<evidence type="ECO:0000256" key="1">
    <source>
        <dbReference type="ARBA" id="ARBA00023098"/>
    </source>
</evidence>
<feature type="transmembrane region" description="Helical" evidence="3">
    <location>
        <begin position="166"/>
        <end position="187"/>
    </location>
</feature>
<dbReference type="STRING" id="715226.ABI_16850"/>
<evidence type="ECO:0000259" key="4">
    <source>
        <dbReference type="PROSITE" id="PS51635"/>
    </source>
</evidence>
<comment type="caution">
    <text evidence="2">Lacks conserved residue(s) required for the propagation of feature annotation.</text>
</comment>
<evidence type="ECO:0000256" key="2">
    <source>
        <dbReference type="PROSITE-ProRule" id="PRU01161"/>
    </source>
</evidence>